<dbReference type="PANTHER" id="PTHR30371:SF0">
    <property type="entry name" value="SEC-INDEPENDENT PROTEIN TRANSLOCASE PROTEIN TATC, CHLOROPLASTIC-RELATED"/>
    <property type="match status" value="1"/>
</dbReference>
<gene>
    <name evidence="6" type="ORF">METZ01_LOCUS369145</name>
</gene>
<dbReference type="GO" id="GO:0009977">
    <property type="term" value="F:proton motive force dependent protein transmembrane transporter activity"/>
    <property type="evidence" value="ECO:0007669"/>
    <property type="project" value="TreeGrafter"/>
</dbReference>
<dbReference type="Pfam" id="PF00902">
    <property type="entry name" value="TatC"/>
    <property type="match status" value="1"/>
</dbReference>
<dbReference type="NCBIfam" id="TIGR00945">
    <property type="entry name" value="tatC"/>
    <property type="match status" value="1"/>
</dbReference>
<dbReference type="InterPro" id="IPR002033">
    <property type="entry name" value="TatC"/>
</dbReference>
<sequence length="232" mass="26192">VRLLRSFIGVIVIFLPLIFFSNAIYELASSPLQALMPENSSMIATQVASPFLSPLKLTFYLSLMISLPYFFSEMWRFIAPGLYKNEKRFALGLTLSSILLFYLGILFAYFLVFPLVFGFFTSVTPEGVKVMTDISSYLDFILTIFLAFAIAFEIPVLIFLLIWTGITSPNSLAKKRPYVIVSCFILGMLLTPPDVISQTLLAIPAWFLFEVGLLLSRIFIKNSSETEEQEPD</sequence>
<organism evidence="6">
    <name type="scientific">marine metagenome</name>
    <dbReference type="NCBI Taxonomy" id="408172"/>
    <lineage>
        <taxon>unclassified sequences</taxon>
        <taxon>metagenomes</taxon>
        <taxon>ecological metagenomes</taxon>
    </lineage>
</organism>
<evidence type="ECO:0000256" key="4">
    <source>
        <dbReference type="ARBA" id="ARBA00023136"/>
    </source>
</evidence>
<dbReference type="InterPro" id="IPR019820">
    <property type="entry name" value="Sec-indep_translocase_CS"/>
</dbReference>
<dbReference type="GO" id="GO:0065002">
    <property type="term" value="P:intracellular protein transmembrane transport"/>
    <property type="evidence" value="ECO:0007669"/>
    <property type="project" value="TreeGrafter"/>
</dbReference>
<name>A0A382T4T6_9ZZZZ</name>
<feature type="transmembrane region" description="Helical" evidence="5">
    <location>
        <begin position="99"/>
        <end position="120"/>
    </location>
</feature>
<evidence type="ECO:0000313" key="6">
    <source>
        <dbReference type="EMBL" id="SVD16291.1"/>
    </source>
</evidence>
<accession>A0A382T4T6</accession>
<dbReference type="AlphaFoldDB" id="A0A382T4T6"/>
<dbReference type="EMBL" id="UINC01133388">
    <property type="protein sequence ID" value="SVD16291.1"/>
    <property type="molecule type" value="Genomic_DNA"/>
</dbReference>
<feature type="transmembrane region" description="Helical" evidence="5">
    <location>
        <begin position="140"/>
        <end position="166"/>
    </location>
</feature>
<dbReference type="GO" id="GO:0043953">
    <property type="term" value="P:protein transport by the Tat complex"/>
    <property type="evidence" value="ECO:0007669"/>
    <property type="project" value="TreeGrafter"/>
</dbReference>
<feature type="transmembrane region" description="Helical" evidence="5">
    <location>
        <begin position="7"/>
        <end position="25"/>
    </location>
</feature>
<reference evidence="6" key="1">
    <citation type="submission" date="2018-05" db="EMBL/GenBank/DDBJ databases">
        <authorList>
            <person name="Lanie J.A."/>
            <person name="Ng W.-L."/>
            <person name="Kazmierczak K.M."/>
            <person name="Andrzejewski T.M."/>
            <person name="Davidsen T.M."/>
            <person name="Wayne K.J."/>
            <person name="Tettelin H."/>
            <person name="Glass J.I."/>
            <person name="Rusch D."/>
            <person name="Podicherti R."/>
            <person name="Tsui H.-C.T."/>
            <person name="Winkler M.E."/>
        </authorList>
    </citation>
    <scope>NUCLEOTIDE SEQUENCE</scope>
</reference>
<proteinExistence type="inferred from homology"/>
<protein>
    <recommendedName>
        <fullName evidence="7">Twin-arginine translocase subunit TatC</fullName>
    </recommendedName>
</protein>
<dbReference type="PROSITE" id="PS01218">
    <property type="entry name" value="TATC"/>
    <property type="match status" value="1"/>
</dbReference>
<feature type="transmembrane region" description="Helical" evidence="5">
    <location>
        <begin position="201"/>
        <end position="220"/>
    </location>
</feature>
<feature type="transmembrane region" description="Helical" evidence="5">
    <location>
        <begin position="178"/>
        <end position="195"/>
    </location>
</feature>
<comment type="subcellular location">
    <subcellularLocation>
        <location evidence="1">Membrane</location>
        <topology evidence="1">Multi-pass membrane protein</topology>
    </subcellularLocation>
</comment>
<feature type="non-terminal residue" evidence="6">
    <location>
        <position position="1"/>
    </location>
</feature>
<keyword evidence="3 5" id="KW-1133">Transmembrane helix</keyword>
<keyword evidence="2 5" id="KW-0812">Transmembrane</keyword>
<evidence type="ECO:0000256" key="1">
    <source>
        <dbReference type="ARBA" id="ARBA00004141"/>
    </source>
</evidence>
<evidence type="ECO:0000256" key="2">
    <source>
        <dbReference type="ARBA" id="ARBA00022692"/>
    </source>
</evidence>
<dbReference type="PANTHER" id="PTHR30371">
    <property type="entry name" value="SEC-INDEPENDENT PROTEIN TRANSLOCASE PROTEIN TATC"/>
    <property type="match status" value="1"/>
</dbReference>
<feature type="transmembrane region" description="Helical" evidence="5">
    <location>
        <begin position="57"/>
        <end position="78"/>
    </location>
</feature>
<keyword evidence="4 5" id="KW-0472">Membrane</keyword>
<evidence type="ECO:0000256" key="5">
    <source>
        <dbReference type="SAM" id="Phobius"/>
    </source>
</evidence>
<evidence type="ECO:0000256" key="3">
    <source>
        <dbReference type="ARBA" id="ARBA00022989"/>
    </source>
</evidence>
<dbReference type="HAMAP" id="MF_00902">
    <property type="entry name" value="TatC"/>
    <property type="match status" value="1"/>
</dbReference>
<dbReference type="GO" id="GO:0033281">
    <property type="term" value="C:TAT protein transport complex"/>
    <property type="evidence" value="ECO:0007669"/>
    <property type="project" value="TreeGrafter"/>
</dbReference>
<dbReference type="PRINTS" id="PR01840">
    <property type="entry name" value="TATCFAMILY"/>
</dbReference>
<evidence type="ECO:0008006" key="7">
    <source>
        <dbReference type="Google" id="ProtNLM"/>
    </source>
</evidence>